<keyword evidence="3" id="KW-1185">Reference proteome</keyword>
<dbReference type="Proteomes" id="UP001152561">
    <property type="component" value="Unassembled WGS sequence"/>
</dbReference>
<dbReference type="InterPro" id="IPR007402">
    <property type="entry name" value="DUF455"/>
</dbReference>
<organism evidence="2 3">
    <name type="scientific">Anisodus acutangulus</name>
    <dbReference type="NCBI Taxonomy" id="402998"/>
    <lineage>
        <taxon>Eukaryota</taxon>
        <taxon>Viridiplantae</taxon>
        <taxon>Streptophyta</taxon>
        <taxon>Embryophyta</taxon>
        <taxon>Tracheophyta</taxon>
        <taxon>Spermatophyta</taxon>
        <taxon>Magnoliopsida</taxon>
        <taxon>eudicotyledons</taxon>
        <taxon>Gunneridae</taxon>
        <taxon>Pentapetalae</taxon>
        <taxon>asterids</taxon>
        <taxon>lamiids</taxon>
        <taxon>Solanales</taxon>
        <taxon>Solanaceae</taxon>
        <taxon>Solanoideae</taxon>
        <taxon>Hyoscyameae</taxon>
        <taxon>Anisodus</taxon>
    </lineage>
</organism>
<feature type="transmembrane region" description="Helical" evidence="1">
    <location>
        <begin position="22"/>
        <end position="42"/>
    </location>
</feature>
<dbReference type="PANTHER" id="PTHR42782:SF2">
    <property type="entry name" value="3-OXOACYL-[ACYL-CARRIER-PROTEIN] SYNTHASE-LIKE PROTEIN"/>
    <property type="match status" value="1"/>
</dbReference>
<dbReference type="EMBL" id="JAJAGQ010000007">
    <property type="protein sequence ID" value="KAJ8557563.1"/>
    <property type="molecule type" value="Genomic_DNA"/>
</dbReference>
<name>A0A9Q1RFG8_9SOLA</name>
<gene>
    <name evidence="2" type="ORF">K7X08_003188</name>
</gene>
<dbReference type="AlphaFoldDB" id="A0A9Q1RFG8"/>
<sequence>MDSGLSIILYISKFPNSVLIKGLSYAVLSSFYFVASISLFYTRLVTSHFLRMYARGLDVVPTTISRFRNGGDNQTAELLENVVYPEEITHCAAGVKWFKYLCLRSRNPNLSDLPSEENSDTVEVDIEVIQKFHSTVRTYFRGAIEASF</sequence>
<protein>
    <submittedName>
        <fullName evidence="2">Uncharacterized protein</fullName>
    </submittedName>
</protein>
<evidence type="ECO:0000313" key="2">
    <source>
        <dbReference type="EMBL" id="KAJ8557563.1"/>
    </source>
</evidence>
<keyword evidence="1" id="KW-0812">Transmembrane</keyword>
<evidence type="ECO:0000256" key="1">
    <source>
        <dbReference type="SAM" id="Phobius"/>
    </source>
</evidence>
<keyword evidence="1" id="KW-0472">Membrane</keyword>
<evidence type="ECO:0000313" key="3">
    <source>
        <dbReference type="Proteomes" id="UP001152561"/>
    </source>
</evidence>
<dbReference type="OrthoDB" id="426882at2759"/>
<dbReference type="PANTHER" id="PTHR42782">
    <property type="entry name" value="SI:CH73-314G15.3"/>
    <property type="match status" value="1"/>
</dbReference>
<proteinExistence type="predicted"/>
<comment type="caution">
    <text evidence="2">The sequence shown here is derived from an EMBL/GenBank/DDBJ whole genome shotgun (WGS) entry which is preliminary data.</text>
</comment>
<dbReference type="Pfam" id="PF04305">
    <property type="entry name" value="DUF455"/>
    <property type="match status" value="1"/>
</dbReference>
<keyword evidence="1" id="KW-1133">Transmembrane helix</keyword>
<accession>A0A9Q1RFG8</accession>
<reference evidence="3" key="1">
    <citation type="journal article" date="2023" name="Proc. Natl. Acad. Sci. U.S.A.">
        <title>Genomic and structural basis for evolution of tropane alkaloid biosynthesis.</title>
        <authorList>
            <person name="Wanga Y.-J."/>
            <person name="Taina T."/>
            <person name="Yua J.-Y."/>
            <person name="Lia J."/>
            <person name="Xua B."/>
            <person name="Chenc J."/>
            <person name="D'Auriad J.C."/>
            <person name="Huanga J.-P."/>
            <person name="Huanga S.-X."/>
        </authorList>
    </citation>
    <scope>NUCLEOTIDE SEQUENCE [LARGE SCALE GENOMIC DNA]</scope>
    <source>
        <strain evidence="3">cv. KIB-2019</strain>
    </source>
</reference>